<reference evidence="2" key="1">
    <citation type="submission" date="2020-06" db="EMBL/GenBank/DDBJ databases">
        <title>Draft genome of Bugula neritina, a colonial animal packing powerful symbionts and potential medicines.</title>
        <authorList>
            <person name="Rayko M."/>
        </authorList>
    </citation>
    <scope>NUCLEOTIDE SEQUENCE [LARGE SCALE GENOMIC DNA]</scope>
    <source>
        <strain evidence="2">Kwan_BN1</strain>
    </source>
</reference>
<sequence>MNLMSQHPKNETRNETIGLKNFTFDIITDMLGYEKYYIQIVETTSNNVTSVLESIEYQLVIVRKTRTVDLAFNVAMLILGILNTFAVGCMTDINLVKQVIKRKKQILISTVSQYVVIPLVSTTK</sequence>
<dbReference type="AlphaFoldDB" id="A0A7J7K027"/>
<comment type="caution">
    <text evidence="2">The sequence shown here is derived from an EMBL/GenBank/DDBJ whole genome shotgun (WGS) entry which is preliminary data.</text>
</comment>
<feature type="transmembrane region" description="Helical" evidence="1">
    <location>
        <begin position="70"/>
        <end position="95"/>
    </location>
</feature>
<evidence type="ECO:0000256" key="1">
    <source>
        <dbReference type="SAM" id="Phobius"/>
    </source>
</evidence>
<dbReference type="EMBL" id="VXIV02001593">
    <property type="protein sequence ID" value="KAF6031525.1"/>
    <property type="molecule type" value="Genomic_DNA"/>
</dbReference>
<gene>
    <name evidence="2" type="ORF">EB796_010157</name>
</gene>
<keyword evidence="3" id="KW-1185">Reference proteome</keyword>
<evidence type="ECO:0000313" key="3">
    <source>
        <dbReference type="Proteomes" id="UP000593567"/>
    </source>
</evidence>
<keyword evidence="1" id="KW-0472">Membrane</keyword>
<accession>A0A7J7K027</accession>
<organism evidence="2 3">
    <name type="scientific">Bugula neritina</name>
    <name type="common">Brown bryozoan</name>
    <name type="synonym">Sertularia neritina</name>
    <dbReference type="NCBI Taxonomy" id="10212"/>
    <lineage>
        <taxon>Eukaryota</taxon>
        <taxon>Metazoa</taxon>
        <taxon>Spiralia</taxon>
        <taxon>Lophotrochozoa</taxon>
        <taxon>Bryozoa</taxon>
        <taxon>Gymnolaemata</taxon>
        <taxon>Cheilostomatida</taxon>
        <taxon>Flustrina</taxon>
        <taxon>Buguloidea</taxon>
        <taxon>Bugulidae</taxon>
        <taxon>Bugula</taxon>
    </lineage>
</organism>
<name>A0A7J7K027_BUGNE</name>
<proteinExistence type="predicted"/>
<protein>
    <submittedName>
        <fullName evidence="2">Uncharacterized protein</fullName>
    </submittedName>
</protein>
<dbReference type="Proteomes" id="UP000593567">
    <property type="component" value="Unassembled WGS sequence"/>
</dbReference>
<keyword evidence="1" id="KW-1133">Transmembrane helix</keyword>
<evidence type="ECO:0000313" key="2">
    <source>
        <dbReference type="EMBL" id="KAF6031525.1"/>
    </source>
</evidence>
<keyword evidence="1" id="KW-0812">Transmembrane</keyword>